<dbReference type="InterPro" id="IPR011608">
    <property type="entry name" value="PRD"/>
</dbReference>
<dbReference type="SUPFAM" id="SSF63520">
    <property type="entry name" value="PTS-regulatory domain, PRD"/>
    <property type="match status" value="2"/>
</dbReference>
<dbReference type="AlphaFoldDB" id="A0A3G9GKH6"/>
<dbReference type="GO" id="GO:0006355">
    <property type="term" value="P:regulation of DNA-templated transcription"/>
    <property type="evidence" value="ECO:0007669"/>
    <property type="project" value="InterPro"/>
</dbReference>
<name>A0A3G9GKH6_9NEIS</name>
<feature type="domain" description="PRD" evidence="2">
    <location>
        <begin position="170"/>
        <end position="278"/>
    </location>
</feature>
<dbReference type="EMBL" id="AP018823">
    <property type="protein sequence ID" value="BBF86711.1"/>
    <property type="molecule type" value="Genomic_DNA"/>
</dbReference>
<dbReference type="Gene3D" id="2.30.24.10">
    <property type="entry name" value="CAT RNA-binding domain"/>
    <property type="match status" value="1"/>
</dbReference>
<dbReference type="NCBIfam" id="NF046042">
    <property type="entry name" value="LicT"/>
    <property type="match status" value="1"/>
</dbReference>
<feature type="domain" description="PRD" evidence="2">
    <location>
        <begin position="65"/>
        <end position="169"/>
    </location>
</feature>
<keyword evidence="1" id="KW-0677">Repeat</keyword>
<dbReference type="InterPro" id="IPR036650">
    <property type="entry name" value="CAT_RNA-bd_dom_sf"/>
</dbReference>
<reference evidence="4" key="3">
    <citation type="journal article" date="2017" name="Plant Physiol. Biochem.">
        <title>Differential oxidative and antioxidative response of duckweed Lemna minor toward plant growth promoting/inhibiting bacteria.</title>
        <authorList>
            <person name="Ishizawa H."/>
            <person name="Kuroda M."/>
            <person name="Morikawa M."/>
            <person name="Ike M."/>
        </authorList>
    </citation>
    <scope>NUCLEOTIDE SEQUENCE [LARGE SCALE GENOMIC DNA]</scope>
    <source>
        <strain evidence="4">H3</strain>
    </source>
</reference>
<proteinExistence type="predicted"/>
<dbReference type="Gene3D" id="1.10.1790.10">
    <property type="entry name" value="PRD domain"/>
    <property type="match status" value="2"/>
</dbReference>
<dbReference type="InterPro" id="IPR004341">
    <property type="entry name" value="CAT_RNA-bd_dom"/>
</dbReference>
<reference evidence="4" key="1">
    <citation type="journal article" date="2017" name="Biotechnol. Biofuels">
        <title>Evaluation of environmental bacterial communities as a factor affecting the growth of duckweed Lemna minor.</title>
        <authorList>
            <person name="Ishizawa H."/>
            <person name="Kuroda M."/>
            <person name="Morikawa M."/>
            <person name="Ike M."/>
        </authorList>
    </citation>
    <scope>NUCLEOTIDE SEQUENCE [LARGE SCALE GENOMIC DNA]</scope>
    <source>
        <strain evidence="4">H3</strain>
    </source>
</reference>
<dbReference type="InterPro" id="IPR036634">
    <property type="entry name" value="PRD_sf"/>
</dbReference>
<evidence type="ECO:0000313" key="3">
    <source>
        <dbReference type="EMBL" id="BBF86711.1"/>
    </source>
</evidence>
<dbReference type="InterPro" id="IPR050661">
    <property type="entry name" value="BglG_antiterminators"/>
</dbReference>
<gene>
    <name evidence="3" type="ORF">DLM_3114</name>
</gene>
<dbReference type="PROSITE" id="PS51372">
    <property type="entry name" value="PRD_2"/>
    <property type="match status" value="2"/>
</dbReference>
<accession>A0A3G9GKH6</accession>
<dbReference type="SUPFAM" id="SSF50151">
    <property type="entry name" value="SacY-like RNA-binding domain"/>
    <property type="match status" value="1"/>
</dbReference>
<dbReference type="Pfam" id="PF03123">
    <property type="entry name" value="CAT_RBD"/>
    <property type="match status" value="1"/>
</dbReference>
<dbReference type="OrthoDB" id="9813552at2"/>
<dbReference type="Pfam" id="PF00874">
    <property type="entry name" value="PRD"/>
    <property type="match status" value="2"/>
</dbReference>
<protein>
    <submittedName>
        <fullName evidence="3">Beta-glucoside bgl operon antiterminator, BglG family</fullName>
    </submittedName>
</protein>
<organism evidence="3 4">
    <name type="scientific">Aquitalea magnusonii</name>
    <dbReference type="NCBI Taxonomy" id="332411"/>
    <lineage>
        <taxon>Bacteria</taxon>
        <taxon>Pseudomonadati</taxon>
        <taxon>Pseudomonadota</taxon>
        <taxon>Betaproteobacteria</taxon>
        <taxon>Neisseriales</taxon>
        <taxon>Chromobacteriaceae</taxon>
        <taxon>Aquitalea</taxon>
    </lineage>
</organism>
<evidence type="ECO:0000259" key="2">
    <source>
        <dbReference type="PROSITE" id="PS51372"/>
    </source>
</evidence>
<reference evidence="3 4" key="2">
    <citation type="journal article" date="2017" name="Genome Announc.">
        <title>Draft genome sequence of Aquitalea magnusonii strain H3, a plant growth-promoting bacterium of duckweed Lemna minor.</title>
        <authorList>
            <person name="Ishizawa H."/>
            <person name="Kuroda M."/>
            <person name="Ike M."/>
        </authorList>
    </citation>
    <scope>NUCLEOTIDE SEQUENCE [LARGE SCALE GENOMIC DNA]</scope>
    <source>
        <strain evidence="3 4">H3</strain>
    </source>
</reference>
<dbReference type="Proteomes" id="UP000198290">
    <property type="component" value="Chromosome"/>
</dbReference>
<dbReference type="PANTHER" id="PTHR30185:SF15">
    <property type="entry name" value="CRYPTIC BETA-GLUCOSIDE BGL OPERON ANTITERMINATOR"/>
    <property type="match status" value="1"/>
</dbReference>
<evidence type="ECO:0000313" key="4">
    <source>
        <dbReference type="Proteomes" id="UP000198290"/>
    </source>
</evidence>
<dbReference type="KEGG" id="amah:DLM_3114"/>
<evidence type="ECO:0000256" key="1">
    <source>
        <dbReference type="ARBA" id="ARBA00022737"/>
    </source>
</evidence>
<keyword evidence="4" id="KW-1185">Reference proteome</keyword>
<dbReference type="STRING" id="332411.VI06_13265"/>
<sequence length="278" mass="31943">MRIYKILNNNAVIVRNAQQQEQVVMGCGLGFQKRPGDFLDKACVEKIFSLQEPGLQALLSELLQRIPTEIITASDHVICLARLKLPSLHDRIYLTLVDHFHFAIERRRQGIAISNLMLWDIQQLYPCEYDIGLESLKLIAQELDCQLPIDEAGFIALHLANAQLTGNMQITNQISLLMQEILQIVRLKMHIRLDENTLAFHRFVTHLKFLAQRLLSKQSLPTGDMALQEMVQNCYPQAWNCAMVISKHIEAHKHPKLSDAEIMYLGLHINRLHDRQAK</sequence>
<dbReference type="PANTHER" id="PTHR30185">
    <property type="entry name" value="CRYPTIC BETA-GLUCOSIDE BGL OPERON ANTITERMINATOR"/>
    <property type="match status" value="1"/>
</dbReference>
<dbReference type="RefSeq" id="WP_089085568.1">
    <property type="nucleotide sequence ID" value="NZ_AP018823.1"/>
</dbReference>
<dbReference type="SMART" id="SM01061">
    <property type="entry name" value="CAT_RBD"/>
    <property type="match status" value="1"/>
</dbReference>
<dbReference type="GO" id="GO:0003723">
    <property type="term" value="F:RNA binding"/>
    <property type="evidence" value="ECO:0007669"/>
    <property type="project" value="InterPro"/>
</dbReference>